<dbReference type="InterPro" id="IPR007219">
    <property type="entry name" value="XnlR_reg_dom"/>
</dbReference>
<feature type="region of interest" description="Disordered" evidence="4">
    <location>
        <begin position="87"/>
        <end position="138"/>
    </location>
</feature>
<dbReference type="SMART" id="SM00066">
    <property type="entry name" value="GAL4"/>
    <property type="match status" value="1"/>
</dbReference>
<gene>
    <name evidence="6" type="ORF">AUEXF2481DRAFT_326348</name>
</gene>
<dbReference type="GO" id="GO:0000981">
    <property type="term" value="F:DNA-binding transcription factor activity, RNA polymerase II-specific"/>
    <property type="evidence" value="ECO:0007669"/>
    <property type="project" value="InterPro"/>
</dbReference>
<dbReference type="GO" id="GO:0008270">
    <property type="term" value="F:zinc ion binding"/>
    <property type="evidence" value="ECO:0007669"/>
    <property type="project" value="InterPro"/>
</dbReference>
<dbReference type="OrthoDB" id="424974at2759"/>
<dbReference type="Pfam" id="PF04082">
    <property type="entry name" value="Fungal_trans"/>
    <property type="match status" value="1"/>
</dbReference>
<dbReference type="SMART" id="SM00906">
    <property type="entry name" value="Fungal_trans"/>
    <property type="match status" value="1"/>
</dbReference>
<dbReference type="InterPro" id="IPR050613">
    <property type="entry name" value="Sec_Metabolite_Reg"/>
</dbReference>
<evidence type="ECO:0000256" key="3">
    <source>
        <dbReference type="ARBA" id="ARBA00023242"/>
    </source>
</evidence>
<dbReference type="CDD" id="cd00067">
    <property type="entry name" value="GAL4"/>
    <property type="match status" value="1"/>
</dbReference>
<dbReference type="HOGENOM" id="CLU_004083_7_2_1"/>
<evidence type="ECO:0000313" key="7">
    <source>
        <dbReference type="Proteomes" id="UP000030641"/>
    </source>
</evidence>
<comment type="subcellular location">
    <subcellularLocation>
        <location evidence="1">Nucleus</location>
    </subcellularLocation>
</comment>
<feature type="compositionally biased region" description="Polar residues" evidence="4">
    <location>
        <begin position="87"/>
        <end position="127"/>
    </location>
</feature>
<dbReference type="PROSITE" id="PS50048">
    <property type="entry name" value="ZN2_CY6_FUNGAL_2"/>
    <property type="match status" value="1"/>
</dbReference>
<dbReference type="GeneID" id="25364677"/>
<dbReference type="AlphaFoldDB" id="A0A074YBZ7"/>
<keyword evidence="2" id="KW-0479">Metal-binding</keyword>
<feature type="compositionally biased region" description="Acidic residues" evidence="4">
    <location>
        <begin position="161"/>
        <end position="175"/>
    </location>
</feature>
<evidence type="ECO:0000256" key="1">
    <source>
        <dbReference type="ARBA" id="ARBA00004123"/>
    </source>
</evidence>
<dbReference type="PANTHER" id="PTHR31001">
    <property type="entry name" value="UNCHARACTERIZED TRANSCRIPTIONAL REGULATORY PROTEIN"/>
    <property type="match status" value="1"/>
</dbReference>
<dbReference type="InterPro" id="IPR001138">
    <property type="entry name" value="Zn2Cys6_DnaBD"/>
</dbReference>
<dbReference type="STRING" id="1043005.A0A074YBZ7"/>
<evidence type="ECO:0000256" key="2">
    <source>
        <dbReference type="ARBA" id="ARBA00022723"/>
    </source>
</evidence>
<dbReference type="EMBL" id="KL584765">
    <property type="protein sequence ID" value="KEQ93544.1"/>
    <property type="molecule type" value="Genomic_DNA"/>
</dbReference>
<feature type="compositionally biased region" description="Low complexity" evidence="4">
    <location>
        <begin position="176"/>
        <end position="188"/>
    </location>
</feature>
<keyword evidence="3" id="KW-0539">Nucleus</keyword>
<evidence type="ECO:0000256" key="4">
    <source>
        <dbReference type="SAM" id="MobiDB-lite"/>
    </source>
</evidence>
<proteinExistence type="predicted"/>
<dbReference type="GO" id="GO:0006351">
    <property type="term" value="P:DNA-templated transcription"/>
    <property type="evidence" value="ECO:0007669"/>
    <property type="project" value="InterPro"/>
</dbReference>
<dbReference type="CDD" id="cd12148">
    <property type="entry name" value="fungal_TF_MHR"/>
    <property type="match status" value="1"/>
</dbReference>
<protein>
    <recommendedName>
        <fullName evidence="5">Zn(2)-C6 fungal-type domain-containing protein</fullName>
    </recommendedName>
</protein>
<dbReference type="InParanoid" id="A0A074YBZ7"/>
<dbReference type="Gene3D" id="4.10.240.10">
    <property type="entry name" value="Zn(2)-C6 fungal-type DNA-binding domain"/>
    <property type="match status" value="1"/>
</dbReference>
<dbReference type="RefSeq" id="XP_013342146.1">
    <property type="nucleotide sequence ID" value="XM_013486692.1"/>
</dbReference>
<organism evidence="6 7">
    <name type="scientific">Aureobasidium subglaciale (strain EXF-2481)</name>
    <name type="common">Aureobasidium pullulans var. subglaciale</name>
    <dbReference type="NCBI Taxonomy" id="1043005"/>
    <lineage>
        <taxon>Eukaryota</taxon>
        <taxon>Fungi</taxon>
        <taxon>Dikarya</taxon>
        <taxon>Ascomycota</taxon>
        <taxon>Pezizomycotina</taxon>
        <taxon>Dothideomycetes</taxon>
        <taxon>Dothideomycetidae</taxon>
        <taxon>Dothideales</taxon>
        <taxon>Saccotheciaceae</taxon>
        <taxon>Aureobasidium</taxon>
    </lineage>
</organism>
<keyword evidence="7" id="KW-1185">Reference proteome</keyword>
<dbReference type="Proteomes" id="UP000030641">
    <property type="component" value="Unassembled WGS sequence"/>
</dbReference>
<dbReference type="PANTHER" id="PTHR31001:SF50">
    <property type="entry name" value="ZN(II)2CYS6 TRANSCRIPTION FACTOR (EUROFUNG)"/>
    <property type="match status" value="1"/>
</dbReference>
<dbReference type="GO" id="GO:0003677">
    <property type="term" value="F:DNA binding"/>
    <property type="evidence" value="ECO:0007669"/>
    <property type="project" value="InterPro"/>
</dbReference>
<name>A0A074YBZ7_AURSE</name>
<accession>A0A074YBZ7</accession>
<sequence>MSMESATVKQSATSPASGAVPLSCTLCRKRKIKCDKQNPCSNCVSSQKECVPVVRARLPRGRNGGRKGINTELRNRINRLEGLVQSLNSGSLPDNANYQSSVPKTRTNSETQASTFSGPSTIKQQTLDSREASPDTTRFPLGSTLWTRLAQELDGLQTVLDNEDDDDVDNYEEVDSSPPSMPTDSSGTPKDLLFTSQLVETPAVSDAHIVEYLKIFRRNVDYILKFVHIPSFEKLLTAKEPYLDHSADSPATQALMASAFYACICSISNSHCLSAFDRKKEDLRNEWQHVSFQCLSKVEIVKRPSLVTLQALSIYIAALRSHQDDQQSWMLISLAVRMAQALQLHREESYNKLSWGQAEVRRRTWYTLKALDYQAAMDRGSDLMITNNGWTTKAPTTNVDSDFLLDLPPPPASISPQPNMMFYTIHCHSNWLLSSLNWVLPGEAEKAPTPIQSDWKVRQDAIAGLQRRLDEDILARIPEDGVFRYACVNFTKVLVRCAQLYAVRPLQRHPDLTLPPPEHLNILLLATEALEVKRGLLSETTEPWHWVIKGFVDWHGLAVLLAELCNPDQYDAQLLERAWTVGLISFDELSGEIAEGTQGPLWRPIKKLMRIAQKKRLERSTKSPAVVMNMPDLTGNFMYDMSAYTTPAMSALAMNPVIDTSQGWNTSTLDPLQTSWFNWQSFTDDLALGNGYGWGAIDFDPVFENM</sequence>
<feature type="domain" description="Zn(2)-C6 fungal-type" evidence="5">
    <location>
        <begin position="23"/>
        <end position="51"/>
    </location>
</feature>
<feature type="region of interest" description="Disordered" evidence="4">
    <location>
        <begin position="159"/>
        <end position="188"/>
    </location>
</feature>
<dbReference type="OMA" id="LMHTDPR"/>
<dbReference type="GO" id="GO:0005634">
    <property type="term" value="C:nucleus"/>
    <property type="evidence" value="ECO:0007669"/>
    <property type="project" value="UniProtKB-SubCell"/>
</dbReference>
<evidence type="ECO:0000259" key="5">
    <source>
        <dbReference type="PROSITE" id="PS50048"/>
    </source>
</evidence>
<dbReference type="SUPFAM" id="SSF57701">
    <property type="entry name" value="Zn2/Cys6 DNA-binding domain"/>
    <property type="match status" value="1"/>
</dbReference>
<dbReference type="PROSITE" id="PS00463">
    <property type="entry name" value="ZN2_CY6_FUNGAL_1"/>
    <property type="match status" value="1"/>
</dbReference>
<evidence type="ECO:0000313" key="6">
    <source>
        <dbReference type="EMBL" id="KEQ93544.1"/>
    </source>
</evidence>
<reference evidence="6 7" key="1">
    <citation type="journal article" date="2014" name="BMC Genomics">
        <title>Genome sequencing of four Aureobasidium pullulans varieties: biotechnological potential, stress tolerance, and description of new species.</title>
        <authorList>
            <person name="Gostin Ar C."/>
            <person name="Ohm R.A."/>
            <person name="Kogej T."/>
            <person name="Sonjak S."/>
            <person name="Turk M."/>
            <person name="Zajc J."/>
            <person name="Zalar P."/>
            <person name="Grube M."/>
            <person name="Sun H."/>
            <person name="Han J."/>
            <person name="Sharma A."/>
            <person name="Chiniquy J."/>
            <person name="Ngan C.Y."/>
            <person name="Lipzen A."/>
            <person name="Barry K."/>
            <person name="Grigoriev I.V."/>
            <person name="Gunde-Cimerman N."/>
        </authorList>
    </citation>
    <scope>NUCLEOTIDE SEQUENCE [LARGE SCALE GENOMIC DNA]</scope>
    <source>
        <strain evidence="6 7">EXF-2481</strain>
    </source>
</reference>
<dbReference type="InterPro" id="IPR036864">
    <property type="entry name" value="Zn2-C6_fun-type_DNA-bd_sf"/>
</dbReference>
<dbReference type="Pfam" id="PF00172">
    <property type="entry name" value="Zn_clus"/>
    <property type="match status" value="1"/>
</dbReference>